<evidence type="ECO:0000313" key="1">
    <source>
        <dbReference type="EMBL" id="TYH82910.1"/>
    </source>
</evidence>
<keyword evidence="2" id="KW-1185">Reference proteome</keyword>
<dbReference type="AlphaFoldDB" id="A0A5D2LV26"/>
<evidence type="ECO:0000313" key="2">
    <source>
        <dbReference type="Proteomes" id="UP000322667"/>
    </source>
</evidence>
<proteinExistence type="predicted"/>
<protein>
    <submittedName>
        <fullName evidence="1">Uncharacterized protein</fullName>
    </submittedName>
</protein>
<sequence>MNNQFLTFQAPISVKILEFIGQTKRHIIRTQVIQLTAIISTIPNTVHQSFHRTQYLLHPVLGVFIYSSFQRHPMCRFIGFPCNSLQIHPCIGHNQI</sequence>
<organism evidence="1 2">
    <name type="scientific">Gossypium tomentosum</name>
    <name type="common">Hawaiian cotton</name>
    <name type="synonym">Gossypium sandvicense</name>
    <dbReference type="NCBI Taxonomy" id="34277"/>
    <lineage>
        <taxon>Eukaryota</taxon>
        <taxon>Viridiplantae</taxon>
        <taxon>Streptophyta</taxon>
        <taxon>Embryophyta</taxon>
        <taxon>Tracheophyta</taxon>
        <taxon>Spermatophyta</taxon>
        <taxon>Magnoliopsida</taxon>
        <taxon>eudicotyledons</taxon>
        <taxon>Gunneridae</taxon>
        <taxon>Pentapetalae</taxon>
        <taxon>rosids</taxon>
        <taxon>malvids</taxon>
        <taxon>Malvales</taxon>
        <taxon>Malvaceae</taxon>
        <taxon>Malvoideae</taxon>
        <taxon>Gossypium</taxon>
    </lineage>
</organism>
<accession>A0A5D2LV26</accession>
<gene>
    <name evidence="1" type="ORF">ES332_D02G094800v1</name>
</gene>
<name>A0A5D2LV26_GOSTO</name>
<dbReference type="Proteomes" id="UP000322667">
    <property type="component" value="Chromosome D02"/>
</dbReference>
<reference evidence="1 2" key="1">
    <citation type="submission" date="2019-07" db="EMBL/GenBank/DDBJ databases">
        <title>WGS assembly of Gossypium tomentosum.</title>
        <authorList>
            <person name="Chen Z.J."/>
            <person name="Sreedasyam A."/>
            <person name="Ando A."/>
            <person name="Song Q."/>
            <person name="De L."/>
            <person name="Hulse-Kemp A."/>
            <person name="Ding M."/>
            <person name="Ye W."/>
            <person name="Kirkbride R."/>
            <person name="Jenkins J."/>
            <person name="Plott C."/>
            <person name="Lovell J."/>
            <person name="Lin Y.-M."/>
            <person name="Vaughn R."/>
            <person name="Liu B."/>
            <person name="Li W."/>
            <person name="Simpson S."/>
            <person name="Scheffler B."/>
            <person name="Saski C."/>
            <person name="Grover C."/>
            <person name="Hu G."/>
            <person name="Conover J."/>
            <person name="Carlson J."/>
            <person name="Shu S."/>
            <person name="Boston L."/>
            <person name="Williams M."/>
            <person name="Peterson D."/>
            <person name="Mcgee K."/>
            <person name="Jones D."/>
            <person name="Wendel J."/>
            <person name="Stelly D."/>
            <person name="Grimwood J."/>
            <person name="Schmutz J."/>
        </authorList>
    </citation>
    <scope>NUCLEOTIDE SEQUENCE [LARGE SCALE GENOMIC DNA]</scope>
    <source>
        <strain evidence="1">7179.01</strain>
    </source>
</reference>
<dbReference type="EMBL" id="CM017624">
    <property type="protein sequence ID" value="TYH82910.1"/>
    <property type="molecule type" value="Genomic_DNA"/>
</dbReference>